<keyword evidence="3" id="KW-1185">Reference proteome</keyword>
<evidence type="ECO:0008006" key="4">
    <source>
        <dbReference type="Google" id="ProtNLM"/>
    </source>
</evidence>
<gene>
    <name evidence="2" type="ORF">SAMN04487988_1145</name>
</gene>
<reference evidence="3" key="1">
    <citation type="submission" date="2016-10" db="EMBL/GenBank/DDBJ databases">
        <authorList>
            <person name="Varghese N."/>
            <person name="Submissions S."/>
        </authorList>
    </citation>
    <scope>NUCLEOTIDE SEQUENCE [LARGE SCALE GENOMIC DNA]</scope>
    <source>
        <strain evidence="3">DSM 19315</strain>
    </source>
</reference>
<feature type="chain" id="PRO_5011469912" description="Por secretion system C-terminal sorting domain-containing protein" evidence="1">
    <location>
        <begin position="20"/>
        <end position="195"/>
    </location>
</feature>
<dbReference type="OrthoDB" id="1492409at2"/>
<name>A0A1I2WR07_9BACT</name>
<dbReference type="EMBL" id="FOPC01000014">
    <property type="protein sequence ID" value="SFH03764.1"/>
    <property type="molecule type" value="Genomic_DNA"/>
</dbReference>
<evidence type="ECO:0000256" key="1">
    <source>
        <dbReference type="SAM" id="SignalP"/>
    </source>
</evidence>
<organism evidence="2 3">
    <name type="scientific">Algoriphagus hitonicola</name>
    <dbReference type="NCBI Taxonomy" id="435880"/>
    <lineage>
        <taxon>Bacteria</taxon>
        <taxon>Pseudomonadati</taxon>
        <taxon>Bacteroidota</taxon>
        <taxon>Cytophagia</taxon>
        <taxon>Cytophagales</taxon>
        <taxon>Cyclobacteriaceae</taxon>
        <taxon>Algoriphagus</taxon>
    </lineage>
</organism>
<dbReference type="Proteomes" id="UP000199642">
    <property type="component" value="Unassembled WGS sequence"/>
</dbReference>
<proteinExistence type="predicted"/>
<dbReference type="AlphaFoldDB" id="A0A1I2WR07"/>
<evidence type="ECO:0000313" key="3">
    <source>
        <dbReference type="Proteomes" id="UP000199642"/>
    </source>
</evidence>
<feature type="signal peptide" evidence="1">
    <location>
        <begin position="1"/>
        <end position="19"/>
    </location>
</feature>
<evidence type="ECO:0000313" key="2">
    <source>
        <dbReference type="EMBL" id="SFH03764.1"/>
    </source>
</evidence>
<protein>
    <recommendedName>
        <fullName evidence="4">Por secretion system C-terminal sorting domain-containing protein</fullName>
    </recommendedName>
</protein>
<sequence length="195" mass="21809">MKTLFTIALAGLLSTGAFASSNADDLAANSAVKAKFKKVNVLLKEGVGKAKVTLMNKEGKVLHTKKVNVSDQQKILPYNLDDMPCGTYQVKITTDEEEVTYEVATFEKRIPIEELPLMAYGKVIDSETINLSVIGLEEPGVEVKVRHNITDQIIHSEFVSQEEGFRKNYRLRGVTSDQVYFDLKDSKGRSKKLYF</sequence>
<keyword evidence="1" id="KW-0732">Signal</keyword>
<dbReference type="RefSeq" id="WP_092793611.1">
    <property type="nucleotide sequence ID" value="NZ_FOPC01000014.1"/>
</dbReference>
<accession>A0A1I2WR07</accession>